<dbReference type="RefSeq" id="XP_018982509.1">
    <property type="nucleotide sequence ID" value="XM_019131433.1"/>
</dbReference>
<dbReference type="Pfam" id="PF11710">
    <property type="entry name" value="Git3"/>
    <property type="match status" value="1"/>
</dbReference>
<evidence type="ECO:0000259" key="8">
    <source>
        <dbReference type="Pfam" id="PF11970"/>
    </source>
</evidence>
<evidence type="ECO:0000256" key="3">
    <source>
        <dbReference type="ARBA" id="ARBA00022989"/>
    </source>
</evidence>
<evidence type="ECO:0000313" key="9">
    <source>
        <dbReference type="EMBL" id="ODQ77181.1"/>
    </source>
</evidence>
<organism evidence="9 10">
    <name type="scientific">Babjeviella inositovora NRRL Y-12698</name>
    <dbReference type="NCBI Taxonomy" id="984486"/>
    <lineage>
        <taxon>Eukaryota</taxon>
        <taxon>Fungi</taxon>
        <taxon>Dikarya</taxon>
        <taxon>Ascomycota</taxon>
        <taxon>Saccharomycotina</taxon>
        <taxon>Pichiomycetes</taxon>
        <taxon>Serinales incertae sedis</taxon>
        <taxon>Babjeviella</taxon>
    </lineage>
</organism>
<feature type="transmembrane region" description="Helical" evidence="6">
    <location>
        <begin position="37"/>
        <end position="61"/>
    </location>
</feature>
<evidence type="ECO:0000256" key="2">
    <source>
        <dbReference type="ARBA" id="ARBA00022692"/>
    </source>
</evidence>
<dbReference type="SUPFAM" id="SSF81321">
    <property type="entry name" value="Family A G protein-coupled receptor-like"/>
    <property type="match status" value="1"/>
</dbReference>
<dbReference type="STRING" id="984486.A0A1E3QHL3"/>
<name>A0A1E3QHL3_9ASCO</name>
<evidence type="ECO:0000256" key="4">
    <source>
        <dbReference type="ARBA" id="ARBA00023136"/>
    </source>
</evidence>
<proteinExistence type="predicted"/>
<dbReference type="Pfam" id="PF11970">
    <property type="entry name" value="GPR_Gpa2_C"/>
    <property type="match status" value="1"/>
</dbReference>
<keyword evidence="5" id="KW-0175">Coiled coil</keyword>
<keyword evidence="3 6" id="KW-1133">Transmembrane helix</keyword>
<dbReference type="InterPro" id="IPR023041">
    <property type="entry name" value="Glucose_rcpt_Git3-like_N"/>
</dbReference>
<evidence type="ECO:0000259" key="7">
    <source>
        <dbReference type="Pfam" id="PF11710"/>
    </source>
</evidence>
<feature type="transmembrane region" description="Helical" evidence="6">
    <location>
        <begin position="171"/>
        <end position="195"/>
    </location>
</feature>
<feature type="transmembrane region" description="Helical" evidence="6">
    <location>
        <begin position="132"/>
        <end position="151"/>
    </location>
</feature>
<feature type="non-terminal residue" evidence="9">
    <location>
        <position position="421"/>
    </location>
</feature>
<feature type="domain" description="Glucose receptor Git3-like N-terminal" evidence="7">
    <location>
        <begin position="3"/>
        <end position="205"/>
    </location>
</feature>
<evidence type="ECO:0000313" key="10">
    <source>
        <dbReference type="Proteomes" id="UP000094336"/>
    </source>
</evidence>
<dbReference type="GeneID" id="30149286"/>
<keyword evidence="4 6" id="KW-0472">Membrane</keyword>
<feature type="coiled-coil region" evidence="5">
    <location>
        <begin position="239"/>
        <end position="266"/>
    </location>
</feature>
<sequence length="421" mass="48640">ILSVGTSAASCLACFGLIGFYFFVVMDHKHWRFRHSLIVILIVYDFIKVMALLAYDIRVFLQPVKTVNFWPFSKAYVNASGWFTAFSIEGADMAILAFAIHTCLAIYRPDLAVKVKKGSESQTEGGLYRFKAYVYLLCLLIPVLLASLMFIDKSGYFAYTSWAYIPPQPVWYTFALSWAPRYAIMIMICVIYGAIYWHVMRKFKEVGGTLKRMGKNQKVRRTTYNNLGKAANATAAKTGADAMAEADDLQENLRKQNLRAFKARRNQISRQLKFIFIYPVAYIFLWIIPFILHVTQSVDMEAYVHKMSDRHTFQYWITIFAQWMQSFNCTVDVIVFLIREQPWRYSFARLCEEDYVSGRYTALLLALPWWRQQLVWLPLLGLPDFGRSQQIYQKQMTAKLVKAATAPAANPHDFSNILLGE</sequence>
<evidence type="ECO:0008006" key="11">
    <source>
        <dbReference type="Google" id="ProtNLM"/>
    </source>
</evidence>
<feature type="non-terminal residue" evidence="9">
    <location>
        <position position="1"/>
    </location>
</feature>
<feature type="domain" description="G protein-coupled receptor GPR1/2/3 C-terminal" evidence="8">
    <location>
        <begin position="262"/>
        <end position="345"/>
    </location>
</feature>
<dbReference type="Proteomes" id="UP000094336">
    <property type="component" value="Unassembled WGS sequence"/>
</dbReference>
<feature type="transmembrane region" description="Helical" evidence="6">
    <location>
        <begin position="6"/>
        <end position="25"/>
    </location>
</feature>
<dbReference type="GO" id="GO:0005886">
    <property type="term" value="C:plasma membrane"/>
    <property type="evidence" value="ECO:0007669"/>
    <property type="project" value="TreeGrafter"/>
</dbReference>
<gene>
    <name evidence="9" type="ORF">BABINDRAFT_28828</name>
</gene>
<protein>
    <recommendedName>
        <fullName evidence="11">G-protein coupled receptors family 1 profile domain-containing protein</fullName>
    </recommendedName>
</protein>
<dbReference type="Gene3D" id="1.20.1070.10">
    <property type="entry name" value="Rhodopsin 7-helix transmembrane proteins"/>
    <property type="match status" value="1"/>
</dbReference>
<dbReference type="InterPro" id="IPR022596">
    <property type="entry name" value="GPR1/2/3_C"/>
</dbReference>
<dbReference type="PANTHER" id="PTHR23112:SF37">
    <property type="entry name" value="G PROTEIN-COUPLED RECEPTOR GPR1"/>
    <property type="match status" value="1"/>
</dbReference>
<accession>A0A1E3QHL3</accession>
<dbReference type="GO" id="GO:0004930">
    <property type="term" value="F:G protein-coupled receptor activity"/>
    <property type="evidence" value="ECO:0007669"/>
    <property type="project" value="TreeGrafter"/>
</dbReference>
<feature type="transmembrane region" description="Helical" evidence="6">
    <location>
        <begin position="81"/>
        <end position="107"/>
    </location>
</feature>
<feature type="transmembrane region" description="Helical" evidence="6">
    <location>
        <begin position="274"/>
        <end position="295"/>
    </location>
</feature>
<comment type="subcellular location">
    <subcellularLocation>
        <location evidence="1">Membrane</location>
        <topology evidence="1">Multi-pass membrane protein</topology>
    </subcellularLocation>
</comment>
<feature type="transmembrane region" description="Helical" evidence="6">
    <location>
        <begin position="315"/>
        <end position="338"/>
    </location>
</feature>
<evidence type="ECO:0000256" key="1">
    <source>
        <dbReference type="ARBA" id="ARBA00004141"/>
    </source>
</evidence>
<dbReference type="OrthoDB" id="5368598at2759"/>
<dbReference type="PANTHER" id="PTHR23112">
    <property type="entry name" value="G PROTEIN-COUPLED RECEPTOR 157-RELATED"/>
    <property type="match status" value="1"/>
</dbReference>
<keyword evidence="10" id="KW-1185">Reference proteome</keyword>
<evidence type="ECO:0000256" key="6">
    <source>
        <dbReference type="SAM" id="Phobius"/>
    </source>
</evidence>
<dbReference type="GO" id="GO:0007189">
    <property type="term" value="P:adenylate cyclase-activating G protein-coupled receptor signaling pathway"/>
    <property type="evidence" value="ECO:0007669"/>
    <property type="project" value="TreeGrafter"/>
</dbReference>
<reference evidence="10" key="1">
    <citation type="submission" date="2016-05" db="EMBL/GenBank/DDBJ databases">
        <title>Comparative genomics of biotechnologically important yeasts.</title>
        <authorList>
            <consortium name="DOE Joint Genome Institute"/>
            <person name="Riley R."/>
            <person name="Haridas S."/>
            <person name="Wolfe K.H."/>
            <person name="Lopes M.R."/>
            <person name="Hittinger C.T."/>
            <person name="Goker M."/>
            <person name="Salamov A."/>
            <person name="Wisecaver J."/>
            <person name="Long T.M."/>
            <person name="Aerts A.L."/>
            <person name="Barry K."/>
            <person name="Choi C."/>
            <person name="Clum A."/>
            <person name="Coughlan A.Y."/>
            <person name="Deshpande S."/>
            <person name="Douglass A.P."/>
            <person name="Hanson S.J."/>
            <person name="Klenk H.-P."/>
            <person name="Labutti K."/>
            <person name="Lapidus A."/>
            <person name="Lindquist E."/>
            <person name="Lipzen A."/>
            <person name="Meier-Kolthoff J.P."/>
            <person name="Ohm R.A."/>
            <person name="Otillar R.P."/>
            <person name="Pangilinan J."/>
            <person name="Peng Y."/>
            <person name="Rokas A."/>
            <person name="Rosa C.A."/>
            <person name="Scheuner C."/>
            <person name="Sibirny A.A."/>
            <person name="Slot J.C."/>
            <person name="Stielow J.B."/>
            <person name="Sun H."/>
            <person name="Kurtzman C.P."/>
            <person name="Blackwell M."/>
            <person name="Grigoriev I.V."/>
            <person name="Jeffries T.W."/>
        </authorList>
    </citation>
    <scope>NUCLEOTIDE SEQUENCE [LARGE SCALE GENOMIC DNA]</scope>
    <source>
        <strain evidence="10">NRRL Y-12698</strain>
    </source>
</reference>
<dbReference type="EMBL" id="KV454442">
    <property type="protein sequence ID" value="ODQ77181.1"/>
    <property type="molecule type" value="Genomic_DNA"/>
</dbReference>
<evidence type="ECO:0000256" key="5">
    <source>
        <dbReference type="SAM" id="Coils"/>
    </source>
</evidence>
<keyword evidence="2 6" id="KW-0812">Transmembrane</keyword>
<dbReference type="AlphaFoldDB" id="A0A1E3QHL3"/>